<sequence>LNGSGVATPRLMIAILEAYQQENGSIQLPEVLHPYMNKEAISLS</sequence>
<comment type="catalytic activity">
    <reaction evidence="7">
        <text>tRNA(Ser) + L-serine + ATP = L-seryl-tRNA(Ser) + AMP + diphosphate + H(+)</text>
        <dbReference type="Rhea" id="RHEA:12292"/>
        <dbReference type="Rhea" id="RHEA-COMP:9669"/>
        <dbReference type="Rhea" id="RHEA-COMP:9703"/>
        <dbReference type="ChEBI" id="CHEBI:15378"/>
        <dbReference type="ChEBI" id="CHEBI:30616"/>
        <dbReference type="ChEBI" id="CHEBI:33019"/>
        <dbReference type="ChEBI" id="CHEBI:33384"/>
        <dbReference type="ChEBI" id="CHEBI:78442"/>
        <dbReference type="ChEBI" id="CHEBI:78533"/>
        <dbReference type="ChEBI" id="CHEBI:456215"/>
        <dbReference type="EC" id="6.1.1.11"/>
    </reaction>
</comment>
<name>A0A383ANJ0_9ZZZZ</name>
<evidence type="ECO:0000256" key="7">
    <source>
        <dbReference type="ARBA" id="ARBA00048823"/>
    </source>
</evidence>
<reference evidence="8" key="1">
    <citation type="submission" date="2018-05" db="EMBL/GenBank/DDBJ databases">
        <authorList>
            <person name="Lanie J.A."/>
            <person name="Ng W.-L."/>
            <person name="Kazmierczak K.M."/>
            <person name="Andrzejewski T.M."/>
            <person name="Davidsen T.M."/>
            <person name="Wayne K.J."/>
            <person name="Tettelin H."/>
            <person name="Glass J.I."/>
            <person name="Rusch D."/>
            <person name="Podicherti R."/>
            <person name="Tsui H.-C.T."/>
            <person name="Winkler M.E."/>
        </authorList>
    </citation>
    <scope>NUCLEOTIDE SEQUENCE</scope>
</reference>
<evidence type="ECO:0000256" key="2">
    <source>
        <dbReference type="ARBA" id="ARBA00010728"/>
    </source>
</evidence>
<dbReference type="AlphaFoldDB" id="A0A383ANJ0"/>
<comment type="catalytic activity">
    <reaction evidence="6">
        <text>tRNA(Sec) + L-serine + ATP = L-seryl-tRNA(Sec) + AMP + diphosphate + H(+)</text>
        <dbReference type="Rhea" id="RHEA:42580"/>
        <dbReference type="Rhea" id="RHEA-COMP:9742"/>
        <dbReference type="Rhea" id="RHEA-COMP:10128"/>
        <dbReference type="ChEBI" id="CHEBI:15378"/>
        <dbReference type="ChEBI" id="CHEBI:30616"/>
        <dbReference type="ChEBI" id="CHEBI:33019"/>
        <dbReference type="ChEBI" id="CHEBI:33384"/>
        <dbReference type="ChEBI" id="CHEBI:78442"/>
        <dbReference type="ChEBI" id="CHEBI:78533"/>
        <dbReference type="ChEBI" id="CHEBI:456215"/>
        <dbReference type="EC" id="6.1.1.11"/>
    </reaction>
</comment>
<gene>
    <name evidence="8" type="ORF">METZ01_LOCUS461983</name>
</gene>
<feature type="non-terminal residue" evidence="8">
    <location>
        <position position="1"/>
    </location>
</feature>
<proteinExistence type="inferred from homology"/>
<evidence type="ECO:0000256" key="4">
    <source>
        <dbReference type="ARBA" id="ARBA00022917"/>
    </source>
</evidence>
<evidence type="ECO:0000256" key="6">
    <source>
        <dbReference type="ARBA" id="ARBA00047929"/>
    </source>
</evidence>
<dbReference type="SUPFAM" id="SSF55681">
    <property type="entry name" value="Class II aaRS and biotin synthetases"/>
    <property type="match status" value="1"/>
</dbReference>
<evidence type="ECO:0000256" key="3">
    <source>
        <dbReference type="ARBA" id="ARBA00022490"/>
    </source>
</evidence>
<evidence type="ECO:0000256" key="5">
    <source>
        <dbReference type="ARBA" id="ARBA00033352"/>
    </source>
</evidence>
<dbReference type="GO" id="GO:0006412">
    <property type="term" value="P:translation"/>
    <property type="evidence" value="ECO:0007669"/>
    <property type="project" value="UniProtKB-KW"/>
</dbReference>
<dbReference type="GO" id="GO:0004828">
    <property type="term" value="F:serine-tRNA ligase activity"/>
    <property type="evidence" value="ECO:0007669"/>
    <property type="project" value="UniProtKB-EC"/>
</dbReference>
<dbReference type="Gene3D" id="3.30.930.10">
    <property type="entry name" value="Bira Bifunctional Protein, Domain 2"/>
    <property type="match status" value="1"/>
</dbReference>
<evidence type="ECO:0000256" key="1">
    <source>
        <dbReference type="ARBA" id="ARBA00005045"/>
    </source>
</evidence>
<keyword evidence="4" id="KW-0648">Protein biosynthesis</keyword>
<dbReference type="EMBL" id="UINC01193490">
    <property type="protein sequence ID" value="SVE09129.1"/>
    <property type="molecule type" value="Genomic_DNA"/>
</dbReference>
<dbReference type="InterPro" id="IPR045864">
    <property type="entry name" value="aa-tRNA-synth_II/BPL/LPL"/>
</dbReference>
<dbReference type="PANTHER" id="PTHR43697">
    <property type="entry name" value="SERYL-TRNA SYNTHETASE"/>
    <property type="match status" value="1"/>
</dbReference>
<evidence type="ECO:0000313" key="8">
    <source>
        <dbReference type="EMBL" id="SVE09129.1"/>
    </source>
</evidence>
<dbReference type="PANTHER" id="PTHR43697:SF1">
    <property type="entry name" value="SERINE--TRNA LIGASE"/>
    <property type="match status" value="1"/>
</dbReference>
<comment type="similarity">
    <text evidence="2">Belongs to the class-II aminoacyl-tRNA synthetase family. Type-1 seryl-tRNA synthetase subfamily.</text>
</comment>
<protein>
    <recommendedName>
        <fullName evidence="5">Seryl-tRNA(Ser/Sec) synthetase</fullName>
    </recommendedName>
</protein>
<organism evidence="8">
    <name type="scientific">marine metagenome</name>
    <dbReference type="NCBI Taxonomy" id="408172"/>
    <lineage>
        <taxon>unclassified sequences</taxon>
        <taxon>metagenomes</taxon>
        <taxon>ecological metagenomes</taxon>
    </lineage>
</organism>
<comment type="pathway">
    <text evidence="1">Aminoacyl-tRNA biosynthesis; selenocysteinyl-tRNA(Sec) biosynthesis; L-seryl-tRNA(Sec) from L-serine and tRNA(Sec): step 1/1.</text>
</comment>
<keyword evidence="3" id="KW-0963">Cytoplasm</keyword>
<accession>A0A383ANJ0</accession>